<comment type="caution">
    <text evidence="3">The sequence shown here is derived from an EMBL/GenBank/DDBJ whole genome shotgun (WGS) entry which is preliminary data.</text>
</comment>
<accession>A0ABX4MG78</accession>
<gene>
    <name evidence="3" type="primary">cobM</name>
    <name evidence="3" type="ORF">magneo_5</name>
    <name evidence="2" type="ORF">magneo_94</name>
</gene>
<name>A0ABX4MG78_9HYPH</name>
<dbReference type="GO" id="GO:0032259">
    <property type="term" value="P:methylation"/>
    <property type="evidence" value="ECO:0007669"/>
    <property type="project" value="UniProtKB-KW"/>
</dbReference>
<organism evidence="3 4">
    <name type="scientific">Candidatus Hodgkinia cicadicola</name>
    <dbReference type="NCBI Taxonomy" id="573658"/>
    <lineage>
        <taxon>Bacteria</taxon>
        <taxon>Pseudomonadati</taxon>
        <taxon>Pseudomonadota</taxon>
        <taxon>Alphaproteobacteria</taxon>
        <taxon>Hyphomicrobiales</taxon>
        <taxon>Candidatus Hodgkinia</taxon>
    </lineage>
</organism>
<dbReference type="Proteomes" id="UP000228684">
    <property type="component" value="Unassembled WGS sequence"/>
</dbReference>
<dbReference type="EC" id="2.1.1.-" evidence="3"/>
<dbReference type="InterPro" id="IPR000878">
    <property type="entry name" value="4pyrrol_Mease"/>
</dbReference>
<dbReference type="EMBL" id="NXGM01000021">
    <property type="protein sequence ID" value="PIM95515.1"/>
    <property type="molecule type" value="Genomic_DNA"/>
</dbReference>
<dbReference type="Pfam" id="PF00590">
    <property type="entry name" value="TP_methylase"/>
    <property type="match status" value="1"/>
</dbReference>
<dbReference type="Gene3D" id="3.40.1010.10">
    <property type="entry name" value="Cobalt-precorrin-4 Transmethylase, Domain 1"/>
    <property type="match status" value="1"/>
</dbReference>
<evidence type="ECO:0000259" key="1">
    <source>
        <dbReference type="Pfam" id="PF00590"/>
    </source>
</evidence>
<evidence type="ECO:0000313" key="2">
    <source>
        <dbReference type="EMBL" id="PIM95515.1"/>
    </source>
</evidence>
<dbReference type="SUPFAM" id="SSF53790">
    <property type="entry name" value="Tetrapyrrole methylase"/>
    <property type="match status" value="1"/>
</dbReference>
<keyword evidence="4" id="KW-1185">Reference proteome</keyword>
<dbReference type="GO" id="GO:0008168">
    <property type="term" value="F:methyltransferase activity"/>
    <property type="evidence" value="ECO:0007669"/>
    <property type="project" value="UniProtKB-KW"/>
</dbReference>
<sequence length="251" mass="28454">MIVTNVGRIKVNYNKMLWFIGLPSGGLDLISIKALTLIKNCKLCICSSSLINRKLLSYCDETIWIQNNLNYQIERIIYFVLCSKGIVVKLHSGSMLGYSGINELAFYLNILGVPFTILPSVGAMDTAFSYLGWEPDYSINKGIIITRITKTSIVNNKFLCKRTLMESNPIVVIYLASRLIQYVCDALYQAFGKYCSVVCVFKSNWHSEVYLLTNLYHLHGDIKRASILRLSMIIANNTLLTSRYSLCKLNK</sequence>
<feature type="domain" description="Tetrapyrrole methylase" evidence="1">
    <location>
        <begin position="16"/>
        <end position="193"/>
    </location>
</feature>
<evidence type="ECO:0000313" key="4">
    <source>
        <dbReference type="Proteomes" id="UP000228684"/>
    </source>
</evidence>
<dbReference type="InterPro" id="IPR014777">
    <property type="entry name" value="4pyrrole_Mease_sub1"/>
</dbReference>
<keyword evidence="3" id="KW-0808">Transferase</keyword>
<dbReference type="EMBL" id="NXGM01000001">
    <property type="protein sequence ID" value="PIM95674.1"/>
    <property type="molecule type" value="Genomic_DNA"/>
</dbReference>
<reference evidence="3 4" key="1">
    <citation type="submission" date="2017-09" db="EMBL/GenBank/DDBJ databases">
        <authorList>
            <person name="Campbell M.A."/>
            <person name="Lukasik P."/>
            <person name="Simon C."/>
            <person name="McCutcheon J.P."/>
        </authorList>
    </citation>
    <scope>NUCLEOTIDE SEQUENCE [LARGE SCALE GENOMIC DNA]</scope>
    <source>
        <strain evidence="3 4">MAGNEO</strain>
    </source>
</reference>
<protein>
    <submittedName>
        <fullName evidence="3">Cobalt-precorrin-4 C(11)-methyltransferase</fullName>
        <ecNumber evidence="3">2.1.1.-</ecNumber>
    </submittedName>
</protein>
<proteinExistence type="predicted"/>
<keyword evidence="3" id="KW-0489">Methyltransferase</keyword>
<evidence type="ECO:0000313" key="3">
    <source>
        <dbReference type="EMBL" id="PIM95674.1"/>
    </source>
</evidence>
<dbReference type="InterPro" id="IPR035996">
    <property type="entry name" value="4pyrrol_Methylase_sf"/>
</dbReference>